<accession>A0A9P4NCR6</accession>
<sequence length="71" mass="8042">MGQNGTGQDRTGQDRTGQAPRSQSPTRSVTSWWDLIQPTIRRLGRPLAWFASSSCVSAFRNRTARNTSRRY</sequence>
<proteinExistence type="predicted"/>
<dbReference type="AlphaFoldDB" id="A0A9P4NCR6"/>
<name>A0A9P4NCR6_9PLEO</name>
<organism evidence="2 3">
    <name type="scientific">Lojkania enalia</name>
    <dbReference type="NCBI Taxonomy" id="147567"/>
    <lineage>
        <taxon>Eukaryota</taxon>
        <taxon>Fungi</taxon>
        <taxon>Dikarya</taxon>
        <taxon>Ascomycota</taxon>
        <taxon>Pezizomycotina</taxon>
        <taxon>Dothideomycetes</taxon>
        <taxon>Pleosporomycetidae</taxon>
        <taxon>Pleosporales</taxon>
        <taxon>Pleosporales incertae sedis</taxon>
        <taxon>Lojkania</taxon>
    </lineage>
</organism>
<keyword evidence="3" id="KW-1185">Reference proteome</keyword>
<comment type="caution">
    <text evidence="2">The sequence shown here is derived from an EMBL/GenBank/DDBJ whole genome shotgun (WGS) entry which is preliminary data.</text>
</comment>
<dbReference type="Proteomes" id="UP000800093">
    <property type="component" value="Unassembled WGS sequence"/>
</dbReference>
<gene>
    <name evidence="2" type="ORF">CC78DRAFT_528444</name>
</gene>
<dbReference type="EMBL" id="ML986579">
    <property type="protein sequence ID" value="KAF2270710.1"/>
    <property type="molecule type" value="Genomic_DNA"/>
</dbReference>
<evidence type="ECO:0000313" key="3">
    <source>
        <dbReference type="Proteomes" id="UP000800093"/>
    </source>
</evidence>
<feature type="non-terminal residue" evidence="2">
    <location>
        <position position="71"/>
    </location>
</feature>
<protein>
    <submittedName>
        <fullName evidence="2">Uncharacterized protein</fullName>
    </submittedName>
</protein>
<evidence type="ECO:0000313" key="2">
    <source>
        <dbReference type="EMBL" id="KAF2270710.1"/>
    </source>
</evidence>
<evidence type="ECO:0000256" key="1">
    <source>
        <dbReference type="SAM" id="MobiDB-lite"/>
    </source>
</evidence>
<reference evidence="3" key="1">
    <citation type="journal article" date="2020" name="Stud. Mycol.">
        <title>101 Dothideomycetes genomes: A test case for predicting lifestyles and emergence of pathogens.</title>
        <authorList>
            <person name="Haridas S."/>
            <person name="Albert R."/>
            <person name="Binder M."/>
            <person name="Bloem J."/>
            <person name="LaButti K."/>
            <person name="Salamov A."/>
            <person name="Andreopoulos B."/>
            <person name="Baker S."/>
            <person name="Barry K."/>
            <person name="Bills G."/>
            <person name="Bluhm B."/>
            <person name="Cannon C."/>
            <person name="Castanera R."/>
            <person name="Culley D."/>
            <person name="Daum C."/>
            <person name="Ezra D."/>
            <person name="Gonzalez J."/>
            <person name="Henrissat B."/>
            <person name="Kuo A."/>
            <person name="Liang C."/>
            <person name="Lipzen A."/>
            <person name="Lutzoni F."/>
            <person name="Magnuson J."/>
            <person name="Mondo S."/>
            <person name="Nolan M."/>
            <person name="Ohm R."/>
            <person name="Pangilinan J."/>
            <person name="Park H.-J."/>
            <person name="Ramirez L."/>
            <person name="Alfaro M."/>
            <person name="Sun H."/>
            <person name="Tritt A."/>
            <person name="Yoshinaga Y."/>
            <person name="Zwiers L.-H."/>
            <person name="Turgeon B."/>
            <person name="Goodwin S."/>
            <person name="Spatafora J."/>
            <person name="Crous P."/>
            <person name="Grigoriev I."/>
        </authorList>
    </citation>
    <scope>NUCLEOTIDE SEQUENCE [LARGE SCALE GENOMIC DNA]</scope>
    <source>
        <strain evidence="3">CBS 304.66</strain>
    </source>
</reference>
<feature type="region of interest" description="Disordered" evidence="1">
    <location>
        <begin position="1"/>
        <end position="30"/>
    </location>
</feature>